<evidence type="ECO:0000256" key="7">
    <source>
        <dbReference type="ARBA" id="ARBA00047872"/>
    </source>
</evidence>
<organism evidence="9 10">
    <name type="scientific">Parvularcula marina</name>
    <dbReference type="NCBI Taxonomy" id="2292771"/>
    <lineage>
        <taxon>Bacteria</taxon>
        <taxon>Pseudomonadati</taxon>
        <taxon>Pseudomonadota</taxon>
        <taxon>Alphaproteobacteria</taxon>
        <taxon>Parvularculales</taxon>
        <taxon>Parvularculaceae</taxon>
        <taxon>Parvularcula</taxon>
    </lineage>
</organism>
<proteinExistence type="inferred from homology"/>
<evidence type="ECO:0000256" key="4">
    <source>
        <dbReference type="ARBA" id="ARBA00022741"/>
    </source>
</evidence>
<evidence type="ECO:0000259" key="8">
    <source>
        <dbReference type="Pfam" id="PF00696"/>
    </source>
</evidence>
<feature type="domain" description="Aspartate/glutamate/uridylate kinase" evidence="8">
    <location>
        <begin position="5"/>
        <end position="226"/>
    </location>
</feature>
<evidence type="ECO:0000256" key="6">
    <source>
        <dbReference type="ARBA" id="ARBA00022840"/>
    </source>
</evidence>
<accession>A0A371R893</accession>
<keyword evidence="4" id="KW-0547">Nucleotide-binding</keyword>
<dbReference type="AlphaFoldDB" id="A0A371R893"/>
<dbReference type="Proteomes" id="UP000264589">
    <property type="component" value="Unassembled WGS sequence"/>
</dbReference>
<evidence type="ECO:0000256" key="1">
    <source>
        <dbReference type="ARBA" id="ARBA00010122"/>
    </source>
</evidence>
<dbReference type="GO" id="GO:0009089">
    <property type="term" value="P:lysine biosynthetic process via diaminopimelate"/>
    <property type="evidence" value="ECO:0007669"/>
    <property type="project" value="TreeGrafter"/>
</dbReference>
<evidence type="ECO:0000256" key="3">
    <source>
        <dbReference type="ARBA" id="ARBA00022679"/>
    </source>
</evidence>
<dbReference type="InterPro" id="IPR036393">
    <property type="entry name" value="AceGlu_kinase-like_sf"/>
</dbReference>
<sequence length="256" mass="27486">MARIHVLKFGSSVLRSEADLPAVATEMLRWRMTGAPVIAVVSAFAGETDRRIFEANEKGLEAESPARAGLIAAGEFASADALARELEGRSETARALSPAEIRLRAAGNRMDAAPLSLDRRFLEATLEECPLLIIPGYSGIDQLDEPVLLGRGGSDLSALFIASELGAPECHLIKDVDGLYDKDPNHHADAQRYETVSTLTAYKVGGVLVQPKAISFADTRTLTIHVTAMGAHAGTRIYANAPDRFHLGRELNREAG</sequence>
<dbReference type="PANTHER" id="PTHR21499:SF3">
    <property type="entry name" value="ASPARTOKINASE"/>
    <property type="match status" value="1"/>
</dbReference>
<dbReference type="EMBL" id="QUQO01000002">
    <property type="protein sequence ID" value="RFB01683.1"/>
    <property type="molecule type" value="Genomic_DNA"/>
</dbReference>
<dbReference type="InParanoid" id="A0A371R893"/>
<comment type="catalytic activity">
    <reaction evidence="7">
        <text>L-aspartate + ATP = 4-phospho-L-aspartate + ADP</text>
        <dbReference type="Rhea" id="RHEA:23776"/>
        <dbReference type="ChEBI" id="CHEBI:29991"/>
        <dbReference type="ChEBI" id="CHEBI:30616"/>
        <dbReference type="ChEBI" id="CHEBI:57535"/>
        <dbReference type="ChEBI" id="CHEBI:456216"/>
        <dbReference type="EC" id="2.7.2.4"/>
    </reaction>
</comment>
<evidence type="ECO:0000256" key="5">
    <source>
        <dbReference type="ARBA" id="ARBA00022777"/>
    </source>
</evidence>
<evidence type="ECO:0000313" key="10">
    <source>
        <dbReference type="Proteomes" id="UP000264589"/>
    </source>
</evidence>
<dbReference type="InterPro" id="IPR001048">
    <property type="entry name" value="Asp/Glu/Uridylate_kinase"/>
</dbReference>
<dbReference type="GO" id="GO:0005524">
    <property type="term" value="F:ATP binding"/>
    <property type="evidence" value="ECO:0007669"/>
    <property type="project" value="UniProtKB-KW"/>
</dbReference>
<keyword evidence="5" id="KW-0418">Kinase</keyword>
<dbReference type="GO" id="GO:0004072">
    <property type="term" value="F:aspartate kinase activity"/>
    <property type="evidence" value="ECO:0007669"/>
    <property type="project" value="UniProtKB-EC"/>
</dbReference>
<dbReference type="EC" id="2.7.2.4" evidence="2"/>
<dbReference type="Gene3D" id="3.40.1160.10">
    <property type="entry name" value="Acetylglutamate kinase-like"/>
    <property type="match status" value="1"/>
</dbReference>
<dbReference type="PANTHER" id="PTHR21499">
    <property type="entry name" value="ASPARTATE KINASE"/>
    <property type="match status" value="1"/>
</dbReference>
<keyword evidence="10" id="KW-1185">Reference proteome</keyword>
<comment type="caution">
    <text evidence="9">The sequence shown here is derived from an EMBL/GenBank/DDBJ whole genome shotgun (WGS) entry which is preliminary data.</text>
</comment>
<gene>
    <name evidence="9" type="ORF">DX908_15545</name>
</gene>
<dbReference type="SUPFAM" id="SSF53633">
    <property type="entry name" value="Carbamate kinase-like"/>
    <property type="match status" value="1"/>
</dbReference>
<evidence type="ECO:0000313" key="9">
    <source>
        <dbReference type="EMBL" id="RFB01683.1"/>
    </source>
</evidence>
<evidence type="ECO:0000256" key="2">
    <source>
        <dbReference type="ARBA" id="ARBA00013059"/>
    </source>
</evidence>
<protein>
    <recommendedName>
        <fullName evidence="2">aspartate kinase</fullName>
        <ecNumber evidence="2">2.7.2.4</ecNumber>
    </recommendedName>
</protein>
<name>A0A371R893_9PROT</name>
<dbReference type="GO" id="GO:0005829">
    <property type="term" value="C:cytosol"/>
    <property type="evidence" value="ECO:0007669"/>
    <property type="project" value="TreeGrafter"/>
</dbReference>
<keyword evidence="3" id="KW-0808">Transferase</keyword>
<dbReference type="Pfam" id="PF00696">
    <property type="entry name" value="AA_kinase"/>
    <property type="match status" value="1"/>
</dbReference>
<dbReference type="RefSeq" id="WP_116393398.1">
    <property type="nucleotide sequence ID" value="NZ_QUQO01000002.1"/>
</dbReference>
<dbReference type="OrthoDB" id="9808167at2"/>
<keyword evidence="6" id="KW-0067">ATP-binding</keyword>
<dbReference type="GO" id="GO:0009090">
    <property type="term" value="P:homoserine biosynthetic process"/>
    <property type="evidence" value="ECO:0007669"/>
    <property type="project" value="TreeGrafter"/>
</dbReference>
<comment type="similarity">
    <text evidence="1">Belongs to the aspartokinase family.</text>
</comment>
<reference evidence="9 10" key="1">
    <citation type="submission" date="2018-08" db="EMBL/GenBank/DDBJ databases">
        <title>Parvularcula sp. SM1705, isolated from surface water of the South Sea China.</title>
        <authorList>
            <person name="Sun L."/>
        </authorList>
    </citation>
    <scope>NUCLEOTIDE SEQUENCE [LARGE SCALE GENOMIC DNA]</scope>
    <source>
        <strain evidence="9 10">SM1705</strain>
    </source>
</reference>